<accession>A0A5A7QY49</accession>
<name>A0A5A7QY49_STRAF</name>
<organism evidence="13 14">
    <name type="scientific">Striga asiatica</name>
    <name type="common">Asiatic witchweed</name>
    <name type="synonym">Buchnera asiatica</name>
    <dbReference type="NCBI Taxonomy" id="4170"/>
    <lineage>
        <taxon>Eukaryota</taxon>
        <taxon>Viridiplantae</taxon>
        <taxon>Streptophyta</taxon>
        <taxon>Embryophyta</taxon>
        <taxon>Tracheophyta</taxon>
        <taxon>Spermatophyta</taxon>
        <taxon>Magnoliopsida</taxon>
        <taxon>eudicotyledons</taxon>
        <taxon>Gunneridae</taxon>
        <taxon>Pentapetalae</taxon>
        <taxon>asterids</taxon>
        <taxon>lamiids</taxon>
        <taxon>Lamiales</taxon>
        <taxon>Orobanchaceae</taxon>
        <taxon>Buchnereae</taxon>
        <taxon>Striga</taxon>
    </lineage>
</organism>
<dbReference type="Proteomes" id="UP000325081">
    <property type="component" value="Unassembled WGS sequence"/>
</dbReference>
<evidence type="ECO:0000256" key="3">
    <source>
        <dbReference type="ARBA" id="ARBA00013229"/>
    </source>
</evidence>
<dbReference type="GO" id="GO:0030599">
    <property type="term" value="F:pectinesterase activity"/>
    <property type="evidence" value="ECO:0007669"/>
    <property type="project" value="UniProtKB-UniRule"/>
</dbReference>
<evidence type="ECO:0000259" key="12">
    <source>
        <dbReference type="Pfam" id="PF01095"/>
    </source>
</evidence>
<dbReference type="FunFam" id="2.160.20.10:FF:000001">
    <property type="entry name" value="Pectinesterase"/>
    <property type="match status" value="1"/>
</dbReference>
<keyword evidence="7 11" id="KW-0063">Aspartyl esterase</keyword>
<dbReference type="EC" id="3.1.1.11" evidence="3 11"/>
<evidence type="ECO:0000256" key="11">
    <source>
        <dbReference type="RuleBase" id="RU000589"/>
    </source>
</evidence>
<dbReference type="GO" id="GO:0045490">
    <property type="term" value="P:pectin catabolic process"/>
    <property type="evidence" value="ECO:0007669"/>
    <property type="project" value="UniProtKB-UniRule"/>
</dbReference>
<dbReference type="OrthoDB" id="2019149at2759"/>
<gene>
    <name evidence="13" type="ORF">STAS_27232</name>
</gene>
<evidence type="ECO:0000256" key="10">
    <source>
        <dbReference type="PROSITE-ProRule" id="PRU10040"/>
    </source>
</evidence>
<evidence type="ECO:0000256" key="8">
    <source>
        <dbReference type="ARBA" id="ARBA00023316"/>
    </source>
</evidence>
<comment type="catalytic activity">
    <reaction evidence="9 11">
        <text>[(1-&gt;4)-alpha-D-galacturonosyl methyl ester](n) + n H2O = [(1-&gt;4)-alpha-D-galacturonosyl](n) + n methanol + n H(+)</text>
        <dbReference type="Rhea" id="RHEA:22380"/>
        <dbReference type="Rhea" id="RHEA-COMP:14570"/>
        <dbReference type="Rhea" id="RHEA-COMP:14573"/>
        <dbReference type="ChEBI" id="CHEBI:15377"/>
        <dbReference type="ChEBI" id="CHEBI:15378"/>
        <dbReference type="ChEBI" id="CHEBI:17790"/>
        <dbReference type="ChEBI" id="CHEBI:140522"/>
        <dbReference type="ChEBI" id="CHEBI:140523"/>
        <dbReference type="EC" id="3.1.1.11"/>
    </reaction>
</comment>
<comment type="subcellular location">
    <subcellularLocation>
        <location evidence="1 11">Secreted</location>
        <location evidence="1 11">Cell wall</location>
    </subcellularLocation>
</comment>
<evidence type="ECO:0000256" key="9">
    <source>
        <dbReference type="ARBA" id="ARBA00047928"/>
    </source>
</evidence>
<feature type="domain" description="Pectinesterase catalytic" evidence="12">
    <location>
        <begin position="82"/>
        <end position="389"/>
    </location>
</feature>
<dbReference type="UniPathway" id="UPA00545">
    <property type="reaction ID" value="UER00823"/>
</dbReference>
<dbReference type="AlphaFoldDB" id="A0A5A7QY49"/>
<sequence length="405" mass="45058">MLAKWSPCEPRHVQRRVRGHNSQLKTLISGSLEQIISSVGKLLSMVSPESNPPADPSKGDFPDWLKPDDRKLLQSPGSRAANAVVAADGTGNFTSIQAAVQAAPEHSRMRFVIYVKRGVYMEYVHIDKKKWNIMLVGDGIDTTVISGSRSYAAGWTTFSTPTFSKIDFFVFRIAASGRGFIARDLTFENTAGPEKHQAVAFRSESDLSVLYRCGFRGFQDTLYPHNLRQFYRECKITGTVDFIFGHGTVVFQNCEMVARKGLPNQKNTVTANGRSNLAESSGFSIQFCNITGEPELMSAPGSNPTYLGRPWRKYSRTVVMESYISNVVRAEGWLEWDKSFALDTLYYGEYKNYGPGSGLVGRVNWAGYHVINDPGEADKFTVAQFINGNNWLPSTGVRYTAGLEM</sequence>
<dbReference type="PROSITE" id="PS00800">
    <property type="entry name" value="PECTINESTERASE_1"/>
    <property type="match status" value="1"/>
</dbReference>
<dbReference type="InterPro" id="IPR033131">
    <property type="entry name" value="Pectinesterase_Asp_AS"/>
</dbReference>
<dbReference type="InterPro" id="IPR018040">
    <property type="entry name" value="Pectinesterase_Tyr_AS"/>
</dbReference>
<dbReference type="InterPro" id="IPR012334">
    <property type="entry name" value="Pectin_lyas_fold"/>
</dbReference>
<dbReference type="GO" id="GO:0042545">
    <property type="term" value="P:cell wall modification"/>
    <property type="evidence" value="ECO:0007669"/>
    <property type="project" value="UniProtKB-UniRule"/>
</dbReference>
<dbReference type="InterPro" id="IPR011050">
    <property type="entry name" value="Pectin_lyase_fold/virulence"/>
</dbReference>
<evidence type="ECO:0000256" key="7">
    <source>
        <dbReference type="ARBA" id="ARBA00023085"/>
    </source>
</evidence>
<keyword evidence="14" id="KW-1185">Reference proteome</keyword>
<comment type="pathway">
    <text evidence="2 11">Glycan metabolism; pectin degradation; 2-dehydro-3-deoxy-D-gluconate from pectin: step 1/5.</text>
</comment>
<keyword evidence="6 11" id="KW-0378">Hydrolase</keyword>
<dbReference type="SUPFAM" id="SSF51126">
    <property type="entry name" value="Pectin lyase-like"/>
    <property type="match status" value="1"/>
</dbReference>
<evidence type="ECO:0000313" key="14">
    <source>
        <dbReference type="Proteomes" id="UP000325081"/>
    </source>
</evidence>
<protein>
    <recommendedName>
        <fullName evidence="3 11">Pectinesterase</fullName>
        <ecNumber evidence="3 11">3.1.1.11</ecNumber>
    </recommendedName>
</protein>
<dbReference type="Pfam" id="PF01095">
    <property type="entry name" value="Pectinesterase"/>
    <property type="match status" value="1"/>
</dbReference>
<evidence type="ECO:0000256" key="2">
    <source>
        <dbReference type="ARBA" id="ARBA00005184"/>
    </source>
</evidence>
<reference evidence="14" key="1">
    <citation type="journal article" date="2019" name="Curr. Biol.">
        <title>Genome Sequence of Striga asiatica Provides Insight into the Evolution of Plant Parasitism.</title>
        <authorList>
            <person name="Yoshida S."/>
            <person name="Kim S."/>
            <person name="Wafula E.K."/>
            <person name="Tanskanen J."/>
            <person name="Kim Y.M."/>
            <person name="Honaas L."/>
            <person name="Yang Z."/>
            <person name="Spallek T."/>
            <person name="Conn C.E."/>
            <person name="Ichihashi Y."/>
            <person name="Cheong K."/>
            <person name="Cui S."/>
            <person name="Der J.P."/>
            <person name="Gundlach H."/>
            <person name="Jiao Y."/>
            <person name="Hori C."/>
            <person name="Ishida J.K."/>
            <person name="Kasahara H."/>
            <person name="Kiba T."/>
            <person name="Kim M.S."/>
            <person name="Koo N."/>
            <person name="Laohavisit A."/>
            <person name="Lee Y.H."/>
            <person name="Lumba S."/>
            <person name="McCourt P."/>
            <person name="Mortimer J.C."/>
            <person name="Mutuku J.M."/>
            <person name="Nomura T."/>
            <person name="Sasaki-Sekimoto Y."/>
            <person name="Seto Y."/>
            <person name="Wang Y."/>
            <person name="Wakatake T."/>
            <person name="Sakakibara H."/>
            <person name="Demura T."/>
            <person name="Yamaguchi S."/>
            <person name="Yoneyama K."/>
            <person name="Manabe R.I."/>
            <person name="Nelson D.C."/>
            <person name="Schulman A.H."/>
            <person name="Timko M.P."/>
            <person name="dePamphilis C.W."/>
            <person name="Choi D."/>
            <person name="Shirasu K."/>
        </authorList>
    </citation>
    <scope>NUCLEOTIDE SEQUENCE [LARGE SCALE GENOMIC DNA]</scope>
    <source>
        <strain evidence="14">cv. UVA1</strain>
    </source>
</reference>
<dbReference type="EMBL" id="BKCP01008959">
    <property type="protein sequence ID" value="GER49958.1"/>
    <property type="molecule type" value="Genomic_DNA"/>
</dbReference>
<evidence type="ECO:0000256" key="5">
    <source>
        <dbReference type="ARBA" id="ARBA00022525"/>
    </source>
</evidence>
<keyword evidence="5 11" id="KW-0964">Secreted</keyword>
<evidence type="ECO:0000256" key="6">
    <source>
        <dbReference type="ARBA" id="ARBA00022801"/>
    </source>
</evidence>
<proteinExistence type="predicted"/>
<evidence type="ECO:0000313" key="13">
    <source>
        <dbReference type="EMBL" id="GER49958.1"/>
    </source>
</evidence>
<feature type="active site" evidence="10">
    <location>
        <position position="241"/>
    </location>
</feature>
<keyword evidence="8 11" id="KW-0961">Cell wall biogenesis/degradation</keyword>
<dbReference type="PROSITE" id="PS00503">
    <property type="entry name" value="PECTINESTERASE_2"/>
    <property type="match status" value="1"/>
</dbReference>
<evidence type="ECO:0000256" key="1">
    <source>
        <dbReference type="ARBA" id="ARBA00004191"/>
    </source>
</evidence>
<comment type="function">
    <text evidence="11">Acts in the modification of cell walls via demethylesterification of cell wall pectin.</text>
</comment>
<evidence type="ECO:0000256" key="4">
    <source>
        <dbReference type="ARBA" id="ARBA00022512"/>
    </source>
</evidence>
<dbReference type="InterPro" id="IPR000070">
    <property type="entry name" value="Pectinesterase_cat"/>
</dbReference>
<dbReference type="PANTHER" id="PTHR31707">
    <property type="entry name" value="PECTINESTERASE"/>
    <property type="match status" value="1"/>
</dbReference>
<comment type="caution">
    <text evidence="13">The sequence shown here is derived from an EMBL/GenBank/DDBJ whole genome shotgun (WGS) entry which is preliminary data.</text>
</comment>
<dbReference type="Gene3D" id="2.160.20.10">
    <property type="entry name" value="Single-stranded right-handed beta-helix, Pectin lyase-like"/>
    <property type="match status" value="1"/>
</dbReference>
<keyword evidence="4 11" id="KW-0134">Cell wall</keyword>